<evidence type="ECO:0000256" key="4">
    <source>
        <dbReference type="ARBA" id="ARBA00014097"/>
    </source>
</evidence>
<evidence type="ECO:0000256" key="2">
    <source>
        <dbReference type="ARBA" id="ARBA00004173"/>
    </source>
</evidence>
<gene>
    <name evidence="9" type="ORF">RI543_004619</name>
</gene>
<dbReference type="Pfam" id="PF14881">
    <property type="entry name" value="Tubulin_3"/>
    <property type="match status" value="1"/>
</dbReference>
<comment type="function">
    <text evidence="1">Involved in the partitioning of the mitochondrial organelle and mitochondrial DNA (mtDNA) inheritance.</text>
</comment>
<dbReference type="InterPro" id="IPR019605">
    <property type="entry name" value="Misato_II_tubulin-like"/>
</dbReference>
<reference evidence="10" key="1">
    <citation type="submission" date="2023-07" db="EMBL/GenBank/DDBJ databases">
        <title>A draft genome of Kazachstania heterogenica Y-27499.</title>
        <authorList>
            <person name="Donic C."/>
            <person name="Kralova J.S."/>
            <person name="Fidel L."/>
            <person name="Ben-Dor S."/>
            <person name="Jung S."/>
        </authorList>
    </citation>
    <scope>NUCLEOTIDE SEQUENCE [LARGE SCALE GENOMIC DNA]</scope>
    <source>
        <strain evidence="10">Y27499</strain>
    </source>
</reference>
<feature type="domain" description="Misato Segment II tubulin-like" evidence="7">
    <location>
        <begin position="2"/>
        <end position="121"/>
    </location>
</feature>
<keyword evidence="10" id="KW-1185">Reference proteome</keyword>
<dbReference type="Pfam" id="PF10644">
    <property type="entry name" value="Misat_Tub_SegII"/>
    <property type="match status" value="1"/>
</dbReference>
<comment type="caution">
    <text evidence="9">The sequence shown here is derived from an EMBL/GenBank/DDBJ whole genome shotgun (WGS) entry which is preliminary data.</text>
</comment>
<evidence type="ECO:0000256" key="3">
    <source>
        <dbReference type="ARBA" id="ARBA00008507"/>
    </source>
</evidence>
<dbReference type="AlphaFoldDB" id="A0AAN7WJJ9"/>
<keyword evidence="6" id="KW-0496">Mitochondrion</keyword>
<dbReference type="InterPro" id="IPR036525">
    <property type="entry name" value="Tubulin/FtsZ_GTPase_sf"/>
</dbReference>
<dbReference type="GO" id="GO:0005739">
    <property type="term" value="C:mitochondrion"/>
    <property type="evidence" value="ECO:0007669"/>
    <property type="project" value="UniProtKB-SubCell"/>
</dbReference>
<dbReference type="PANTHER" id="PTHR13391:SF0">
    <property type="entry name" value="PROTEIN MISATO HOMOLOG 1"/>
    <property type="match status" value="1"/>
</dbReference>
<evidence type="ECO:0000256" key="1">
    <source>
        <dbReference type="ARBA" id="ARBA00003757"/>
    </source>
</evidence>
<dbReference type="GO" id="GO:0007005">
    <property type="term" value="P:mitochondrion organization"/>
    <property type="evidence" value="ECO:0007669"/>
    <property type="project" value="InterPro"/>
</dbReference>
<protein>
    <recommendedName>
        <fullName evidence="4">Protein DML1</fullName>
    </recommendedName>
    <alternativeName>
        <fullName evidence="5">Protein dml1</fullName>
    </alternativeName>
</protein>
<evidence type="ECO:0000259" key="7">
    <source>
        <dbReference type="Pfam" id="PF10644"/>
    </source>
</evidence>
<sequence>MHEIITISLSHRANHLTTQFFNCQEETLLDTNPNDSIDPSIFLYPTIDKISKTVSYSPRALLWEAKNGFGSLGKYQYVPESLDYHFNNNNSEIPPSTTANNTNIISTHPKIEKSAYQNALDIDPYNLPKLTKENTKYWSDYSKLILEPKSFNTLQNWYHKVDTPNVPDYQNLNQYGFTTYEQGVQEFNICKDDFLDYNLRLMLEQADTLQGINFITDLDSGWGGLATQLVQDVRDELPKSTFFTYAFNESDMFSGAKINHTLMRNKIKSTLALKQESDLFFPIFANSQKLSSWEIGGQTCRLLDTINSVLSQRNKEQRKSMEYITSCLVNDDQLRNVITTLYDTNYDYDYSFYSQVNKEAKSRVSSKEYHIFSNCLIIRGESDELSSQNKEGEQNKFKEFRELRTTTFKPSDTIPEEFVEKKLTSINMSTNEKSRYVFKNWNFYISKIFKLDEDREELKNEASNLVSAYEFGYYDDEDSGDDY</sequence>
<evidence type="ECO:0000259" key="8">
    <source>
        <dbReference type="Pfam" id="PF14881"/>
    </source>
</evidence>
<dbReference type="InterPro" id="IPR029209">
    <property type="entry name" value="DML1/Misato_tubulin"/>
</dbReference>
<evidence type="ECO:0000313" key="9">
    <source>
        <dbReference type="EMBL" id="KAK5774085.1"/>
    </source>
</evidence>
<dbReference type="EMBL" id="JAWIZZ010000056">
    <property type="protein sequence ID" value="KAK5774085.1"/>
    <property type="molecule type" value="Genomic_DNA"/>
</dbReference>
<feature type="domain" description="DML1/Misato tubulin" evidence="8">
    <location>
        <begin position="128"/>
        <end position="300"/>
    </location>
</feature>
<dbReference type="SUPFAM" id="SSF52490">
    <property type="entry name" value="Tubulin nucleotide-binding domain-like"/>
    <property type="match status" value="1"/>
</dbReference>
<dbReference type="InterPro" id="IPR049942">
    <property type="entry name" value="DML1/Misato"/>
</dbReference>
<evidence type="ECO:0000313" key="10">
    <source>
        <dbReference type="Proteomes" id="UP001306508"/>
    </source>
</evidence>
<evidence type="ECO:0000256" key="6">
    <source>
        <dbReference type="ARBA" id="ARBA00023128"/>
    </source>
</evidence>
<dbReference type="Proteomes" id="UP001306508">
    <property type="component" value="Unassembled WGS sequence"/>
</dbReference>
<name>A0AAN7WJJ9_9SACH</name>
<comment type="subcellular location">
    <subcellularLocation>
        <location evidence="2">Mitochondrion</location>
    </subcellularLocation>
</comment>
<proteinExistence type="inferred from homology"/>
<comment type="similarity">
    <text evidence="3">Belongs to the misato family.</text>
</comment>
<dbReference type="PANTHER" id="PTHR13391">
    <property type="entry name" value="MITOCHONDRIAL DISTRIBUTION REGULATOR MISATO"/>
    <property type="match status" value="1"/>
</dbReference>
<evidence type="ECO:0000256" key="5">
    <source>
        <dbReference type="ARBA" id="ARBA00022030"/>
    </source>
</evidence>
<organism evidence="9 10">
    <name type="scientific">Arxiozyma heterogenica</name>
    <dbReference type="NCBI Taxonomy" id="278026"/>
    <lineage>
        <taxon>Eukaryota</taxon>
        <taxon>Fungi</taxon>
        <taxon>Dikarya</taxon>
        <taxon>Ascomycota</taxon>
        <taxon>Saccharomycotina</taxon>
        <taxon>Saccharomycetes</taxon>
        <taxon>Saccharomycetales</taxon>
        <taxon>Saccharomycetaceae</taxon>
        <taxon>Arxiozyma</taxon>
    </lineage>
</organism>
<accession>A0AAN7WJJ9</accession>
<dbReference type="Gene3D" id="3.40.50.1440">
    <property type="entry name" value="Tubulin/FtsZ, GTPase domain"/>
    <property type="match status" value="1"/>
</dbReference>